<dbReference type="GO" id="GO:0008408">
    <property type="term" value="F:3'-5' exonuclease activity"/>
    <property type="evidence" value="ECO:0007669"/>
    <property type="project" value="InterPro"/>
</dbReference>
<accession>A0A3E1K5X4</accession>
<evidence type="ECO:0000313" key="2">
    <source>
        <dbReference type="EMBL" id="RFF29336.1"/>
    </source>
</evidence>
<proteinExistence type="predicted"/>
<dbReference type="CDD" id="cd06142">
    <property type="entry name" value="RNaseD_exo"/>
    <property type="match status" value="1"/>
</dbReference>
<dbReference type="Pfam" id="PF00570">
    <property type="entry name" value="HRDC"/>
    <property type="match status" value="1"/>
</dbReference>
<dbReference type="PROSITE" id="PS50967">
    <property type="entry name" value="HRDC"/>
    <property type="match status" value="1"/>
</dbReference>
<dbReference type="InterPro" id="IPR010997">
    <property type="entry name" value="HRDC-like_sf"/>
</dbReference>
<evidence type="ECO:0000259" key="1">
    <source>
        <dbReference type="PROSITE" id="PS50967"/>
    </source>
</evidence>
<sequence>MKHVELPPQPVAEETVQAAHRAVEEANYLDTAHSIEEACEKCAENHALGLDTEFVRERTFYARPGLVQVSDGRQVWLIDVVAVPHSEALGALLASADTVKILHSVGEDLEILHTVGGRWPKPLFDTQVAAAMLGLPLQQRYEHLVEAVLGVELDGGKARNDWCKRPLARDLLHYAAEDVIWLPRLKERLEELLDRAGRLEWHREDCARIVERARAGDTAPALGRVKGAGRLETPALARLQALADWREEVARERDLPRRFVMADDTLTELAQASAGQLDNLIRKLPGGQRRRFGPAIEERLASADAAGFERPEWIDPLTPEDRERVAVAQKAVRSIAEELAIEPAVIASKKELTRLVRGERPDWLDGWRGRFLAGRLEDASVSISAP</sequence>
<name>A0A3E1K5X4_9GAMM</name>
<dbReference type="RefSeq" id="WP_116651702.1">
    <property type="nucleotide sequence ID" value="NZ_QUZK01000048.1"/>
</dbReference>
<dbReference type="AlphaFoldDB" id="A0A3E1K5X4"/>
<dbReference type="InterPro" id="IPR044876">
    <property type="entry name" value="HRDC_dom_sf"/>
</dbReference>
<dbReference type="InterPro" id="IPR002121">
    <property type="entry name" value="HRDC_dom"/>
</dbReference>
<dbReference type="PANTHER" id="PTHR47649:SF1">
    <property type="entry name" value="RIBONUCLEASE D"/>
    <property type="match status" value="1"/>
</dbReference>
<reference evidence="2 3" key="1">
    <citation type="submission" date="2018-08" db="EMBL/GenBank/DDBJ databases">
        <title>Wenzhouxiangella salilacus sp. nov., a novel bacterium isolated from a saline lake in Xinjiang Province, China.</title>
        <authorList>
            <person name="Han S."/>
        </authorList>
    </citation>
    <scope>NUCLEOTIDE SEQUENCE [LARGE SCALE GENOMIC DNA]</scope>
    <source>
        <strain evidence="2 3">XDB06</strain>
    </source>
</reference>
<dbReference type="PANTHER" id="PTHR47649">
    <property type="entry name" value="RIBONUCLEASE D"/>
    <property type="match status" value="1"/>
</dbReference>
<dbReference type="GO" id="GO:0003676">
    <property type="term" value="F:nucleic acid binding"/>
    <property type="evidence" value="ECO:0007669"/>
    <property type="project" value="InterPro"/>
</dbReference>
<feature type="domain" description="HRDC" evidence="1">
    <location>
        <begin position="232"/>
        <end position="310"/>
    </location>
</feature>
<dbReference type="InterPro" id="IPR002562">
    <property type="entry name" value="3'-5'_exonuclease_dom"/>
</dbReference>
<dbReference type="InterPro" id="IPR012337">
    <property type="entry name" value="RNaseH-like_sf"/>
</dbReference>
<gene>
    <name evidence="2" type="ORF">DZC52_13620</name>
</gene>
<dbReference type="Gene3D" id="3.30.420.10">
    <property type="entry name" value="Ribonuclease H-like superfamily/Ribonuclease H"/>
    <property type="match status" value="1"/>
</dbReference>
<evidence type="ECO:0000313" key="3">
    <source>
        <dbReference type="Proteomes" id="UP000260351"/>
    </source>
</evidence>
<comment type="caution">
    <text evidence="2">The sequence shown here is derived from an EMBL/GenBank/DDBJ whole genome shotgun (WGS) entry which is preliminary data.</text>
</comment>
<dbReference type="SMART" id="SM00341">
    <property type="entry name" value="HRDC"/>
    <property type="match status" value="1"/>
</dbReference>
<organism evidence="2 3">
    <name type="scientific">Wenzhouxiangella sediminis</name>
    <dbReference type="NCBI Taxonomy" id="1792836"/>
    <lineage>
        <taxon>Bacteria</taxon>
        <taxon>Pseudomonadati</taxon>
        <taxon>Pseudomonadota</taxon>
        <taxon>Gammaproteobacteria</taxon>
        <taxon>Chromatiales</taxon>
        <taxon>Wenzhouxiangellaceae</taxon>
        <taxon>Wenzhouxiangella</taxon>
    </lineage>
</organism>
<dbReference type="InterPro" id="IPR051086">
    <property type="entry name" value="RNase_D-like"/>
</dbReference>
<dbReference type="InterPro" id="IPR036397">
    <property type="entry name" value="RNaseH_sf"/>
</dbReference>
<dbReference type="Gene3D" id="1.10.150.80">
    <property type="entry name" value="HRDC domain"/>
    <property type="match status" value="2"/>
</dbReference>
<dbReference type="SUPFAM" id="SSF53098">
    <property type="entry name" value="Ribonuclease H-like"/>
    <property type="match status" value="1"/>
</dbReference>
<dbReference type="Proteomes" id="UP000260351">
    <property type="component" value="Unassembled WGS sequence"/>
</dbReference>
<dbReference type="EMBL" id="QUZK01000048">
    <property type="protein sequence ID" value="RFF29336.1"/>
    <property type="molecule type" value="Genomic_DNA"/>
</dbReference>
<dbReference type="SMART" id="SM00474">
    <property type="entry name" value="35EXOc"/>
    <property type="match status" value="1"/>
</dbReference>
<dbReference type="GO" id="GO:0000166">
    <property type="term" value="F:nucleotide binding"/>
    <property type="evidence" value="ECO:0007669"/>
    <property type="project" value="InterPro"/>
</dbReference>
<dbReference type="OrthoDB" id="9800549at2"/>
<dbReference type="Pfam" id="PF01612">
    <property type="entry name" value="DNA_pol_A_exo1"/>
    <property type="match status" value="1"/>
</dbReference>
<protein>
    <submittedName>
        <fullName evidence="2">Ribonuclease D</fullName>
    </submittedName>
</protein>
<dbReference type="GO" id="GO:0006139">
    <property type="term" value="P:nucleobase-containing compound metabolic process"/>
    <property type="evidence" value="ECO:0007669"/>
    <property type="project" value="InterPro"/>
</dbReference>
<dbReference type="SUPFAM" id="SSF47819">
    <property type="entry name" value="HRDC-like"/>
    <property type="match status" value="2"/>
</dbReference>
<keyword evidence="3" id="KW-1185">Reference proteome</keyword>